<evidence type="ECO:0000313" key="3">
    <source>
        <dbReference type="EMBL" id="OAN40381.1"/>
    </source>
</evidence>
<evidence type="ECO:0000313" key="6">
    <source>
        <dbReference type="Proteomes" id="UP000193622"/>
    </source>
</evidence>
<organism evidence="3 5">
    <name type="scientific">Mycolicibacterium iranicum</name>
    <name type="common">Mycobacterium iranicum</name>
    <dbReference type="NCBI Taxonomy" id="912594"/>
    <lineage>
        <taxon>Bacteria</taxon>
        <taxon>Bacillati</taxon>
        <taxon>Actinomycetota</taxon>
        <taxon>Actinomycetes</taxon>
        <taxon>Mycobacteriales</taxon>
        <taxon>Mycobacteriaceae</taxon>
        <taxon>Mycolicibacterium</taxon>
    </lineage>
</organism>
<dbReference type="NCBIfam" id="NF037959">
    <property type="entry name" value="MFS_SpdSyn"/>
    <property type="match status" value="1"/>
</dbReference>
<reference evidence="4 6" key="1">
    <citation type="submission" date="2016-01" db="EMBL/GenBank/DDBJ databases">
        <title>The new phylogeny of the genus Mycobacterium.</title>
        <authorList>
            <person name="Tarcisio F."/>
            <person name="Conor M."/>
            <person name="Antonella G."/>
            <person name="Elisabetta G."/>
            <person name="Giulia F.S."/>
            <person name="Sara T."/>
            <person name="Anna F."/>
            <person name="Clotilde B."/>
            <person name="Roberto B."/>
            <person name="Veronica D.S."/>
            <person name="Fabio R."/>
            <person name="Monica P."/>
            <person name="Olivier J."/>
            <person name="Enrico T."/>
            <person name="Nicola S."/>
        </authorList>
    </citation>
    <scope>NUCLEOTIDE SEQUENCE [LARGE SCALE GENOMIC DNA]</scope>
    <source>
        <strain evidence="4 6">DSM 45541</strain>
    </source>
</reference>
<reference evidence="3 5" key="2">
    <citation type="submission" date="2016-04" db="EMBL/GenBank/DDBJ databases">
        <title>Draft Genome Sequences of Staphylococcus capitis Strain H36, S. capitis Strain H65, S. cohnii Strain H62, S. hominis Strain H69, Mycobacterium iranicum Strain H39, Plantibacter sp. Strain H53, Pseudomonas oryzihabitans Strain H72, and Microbacterium sp. Strain H83, isolated from residential settings.</title>
        <authorList>
            <person name="Lymperopoulou D."/>
            <person name="Adams R.I."/>
            <person name="Lindow S."/>
            <person name="Coil D.A."/>
            <person name="Jospin G."/>
            <person name="Eisen J.A."/>
        </authorList>
    </citation>
    <scope>NUCLEOTIDE SEQUENCE [LARGE SCALE GENOMIC DNA]</scope>
    <source>
        <strain evidence="3 5">H39</strain>
    </source>
</reference>
<dbReference type="SUPFAM" id="SSF53335">
    <property type="entry name" value="S-adenosyl-L-methionine-dependent methyltransferases"/>
    <property type="match status" value="1"/>
</dbReference>
<feature type="transmembrane region" description="Helical" evidence="2">
    <location>
        <begin position="154"/>
        <end position="177"/>
    </location>
</feature>
<comment type="caution">
    <text evidence="3">The sequence shown here is derived from an EMBL/GenBank/DDBJ whole genome shotgun (WGS) entry which is preliminary data.</text>
</comment>
<dbReference type="Proteomes" id="UP000078396">
    <property type="component" value="Unassembled WGS sequence"/>
</dbReference>
<evidence type="ECO:0000256" key="1">
    <source>
        <dbReference type="ARBA" id="ARBA00023115"/>
    </source>
</evidence>
<dbReference type="Proteomes" id="UP000193622">
    <property type="component" value="Unassembled WGS sequence"/>
</dbReference>
<proteinExistence type="predicted"/>
<evidence type="ECO:0000313" key="4">
    <source>
        <dbReference type="EMBL" id="ORV81005.1"/>
    </source>
</evidence>
<sequence>MNDPDPDRANLPSSAALPGIGARTAAVLVFASSAAVLVVEITALRLLAPYLGLTLETSTLVIGIALAAIALGSWAGGRLADRGDPRRYLGLSLGVSGAVVAFTPAGIRMAAEWAPPTLLLVAALAILVPGALLSAVTPMVTKMRLLTLAQTGTVVGQLSGLGTMGAIAGTVLTGFVFISRVPVSVILIGLGLLLVLGGILIEWRLRRWNTRTAIVLTIAVFGAGLAGYTAPGGCDVETKYHCARVLSDSERNTGRTLVLDGARHSYVDVLDPTLLKFLYIRAFAAVVDGAFPAGEPLQAHHLGGGGLTFPRYLADSRPGTQSLVSEIDGGVVNIDREQLGLVSDSGIEVRVEDGRRGLAQLADDSRDLIVGDAFGGVSVPWHLTTVEALADVRRVLKQDGIYVANLIDYGSMAFARAEVATLTEVFDHVVLSGEPNDIGMNSAEPNGGNVVVVASDRPVDRRAIQSILDTRQTQWITTAGAELSTWIGNARVLTDDYAPVDQLLDPYRRELSGS</sequence>
<protein>
    <submittedName>
        <fullName evidence="3">Spermidine synthase</fullName>
    </submittedName>
</protein>
<keyword evidence="2" id="KW-1133">Transmembrane helix</keyword>
<dbReference type="eggNOG" id="COG4262">
    <property type="taxonomic scope" value="Bacteria"/>
</dbReference>
<dbReference type="RefSeq" id="WP_064280687.1">
    <property type="nucleotide sequence ID" value="NZ_LQPC01000079.1"/>
</dbReference>
<dbReference type="AlphaFoldDB" id="A0A178M025"/>
<gene>
    <name evidence="3" type="ORF">A4X20_14865</name>
    <name evidence="4" type="ORF">AWC12_29880</name>
</gene>
<keyword evidence="2" id="KW-0472">Membrane</keyword>
<dbReference type="Gene3D" id="3.40.50.150">
    <property type="entry name" value="Vaccinia Virus protein VP39"/>
    <property type="match status" value="1"/>
</dbReference>
<dbReference type="CDD" id="cd02440">
    <property type="entry name" value="AdoMet_MTases"/>
    <property type="match status" value="1"/>
</dbReference>
<dbReference type="InterPro" id="IPR036259">
    <property type="entry name" value="MFS_trans_sf"/>
</dbReference>
<dbReference type="OrthoDB" id="8221452at2"/>
<evidence type="ECO:0000313" key="5">
    <source>
        <dbReference type="Proteomes" id="UP000078396"/>
    </source>
</evidence>
<dbReference type="PANTHER" id="PTHR43317">
    <property type="entry name" value="THERMOSPERMINE SYNTHASE ACAULIS5"/>
    <property type="match status" value="1"/>
</dbReference>
<feature type="transmembrane region" description="Helical" evidence="2">
    <location>
        <begin position="25"/>
        <end position="47"/>
    </location>
</feature>
<dbReference type="InterPro" id="IPR029063">
    <property type="entry name" value="SAM-dependent_MTases_sf"/>
</dbReference>
<name>A0A178M025_MYCIR</name>
<feature type="transmembrane region" description="Helical" evidence="2">
    <location>
        <begin position="59"/>
        <end position="76"/>
    </location>
</feature>
<dbReference type="Gene3D" id="1.20.1250.20">
    <property type="entry name" value="MFS general substrate transporter like domains"/>
    <property type="match status" value="1"/>
</dbReference>
<feature type="transmembrane region" description="Helical" evidence="2">
    <location>
        <begin position="88"/>
        <end position="107"/>
    </location>
</feature>
<dbReference type="EMBL" id="LWCS01000013">
    <property type="protein sequence ID" value="OAN40381.1"/>
    <property type="molecule type" value="Genomic_DNA"/>
</dbReference>
<dbReference type="STRING" id="912594.AWC12_29880"/>
<evidence type="ECO:0000256" key="2">
    <source>
        <dbReference type="SAM" id="Phobius"/>
    </source>
</evidence>
<feature type="transmembrane region" description="Helical" evidence="2">
    <location>
        <begin position="183"/>
        <end position="201"/>
    </location>
</feature>
<feature type="transmembrane region" description="Helical" evidence="2">
    <location>
        <begin position="213"/>
        <end position="230"/>
    </location>
</feature>
<dbReference type="EMBL" id="LQPC01000079">
    <property type="protein sequence ID" value="ORV81005.1"/>
    <property type="molecule type" value="Genomic_DNA"/>
</dbReference>
<dbReference type="PANTHER" id="PTHR43317:SF1">
    <property type="entry name" value="THERMOSPERMINE SYNTHASE ACAULIS5"/>
    <property type="match status" value="1"/>
</dbReference>
<accession>A0A178M025</accession>
<feature type="transmembrane region" description="Helical" evidence="2">
    <location>
        <begin position="113"/>
        <end position="133"/>
    </location>
</feature>
<keyword evidence="2" id="KW-0812">Transmembrane</keyword>
<keyword evidence="1" id="KW-0620">Polyamine biosynthesis</keyword>
<dbReference type="GO" id="GO:0006596">
    <property type="term" value="P:polyamine biosynthetic process"/>
    <property type="evidence" value="ECO:0007669"/>
    <property type="project" value="UniProtKB-KW"/>
</dbReference>
<dbReference type="SUPFAM" id="SSF103473">
    <property type="entry name" value="MFS general substrate transporter"/>
    <property type="match status" value="1"/>
</dbReference>